<comment type="similarity">
    <text evidence="3 11">Belongs to the purine nucleoside phosphorylase YfiH/LACC1 family.</text>
</comment>
<dbReference type="GO" id="GO:0005507">
    <property type="term" value="F:copper ion binding"/>
    <property type="evidence" value="ECO:0007669"/>
    <property type="project" value="TreeGrafter"/>
</dbReference>
<dbReference type="EMBL" id="DVHH01000198">
    <property type="protein sequence ID" value="HIR55588.1"/>
    <property type="molecule type" value="Genomic_DNA"/>
</dbReference>
<name>A0A9D1DMM9_9FIRM</name>
<evidence type="ECO:0000256" key="4">
    <source>
        <dbReference type="ARBA" id="ARBA00022679"/>
    </source>
</evidence>
<keyword evidence="4" id="KW-0808">Transferase</keyword>
<sequence length="266" mass="28554">MSAFVQNEKNGLIYMTSPVIVAKHAFSTRFGGVSEDGLASLNLGFNRGDVRERVIENYRLLGAALGIDVMRAAYTKQVHGTHVRLVTDADRCGPTDPAPCDSDGLVTNVAGLPIFCFTADCVPLLLHDPAGGTAGAVHCGWRSSVSDIPGVAVGLMRSLGSRPGDIRAAIGPAIGYCCFETDADVPEAVERWLGGDTEGLIRRKDLPGKYLVDLRGALRRRLTQLGLSPEHIAVSDECTMCLHDKYWSHRYTRGGPRGSQCAVICL</sequence>
<reference evidence="12" key="1">
    <citation type="submission" date="2020-10" db="EMBL/GenBank/DDBJ databases">
        <authorList>
            <person name="Gilroy R."/>
        </authorList>
    </citation>
    <scope>NUCLEOTIDE SEQUENCE</scope>
    <source>
        <strain evidence="12">ChiGjej3B3-7149</strain>
    </source>
</reference>
<dbReference type="GO" id="GO:0017061">
    <property type="term" value="F:S-methyl-5-thioadenosine phosphorylase activity"/>
    <property type="evidence" value="ECO:0007669"/>
    <property type="project" value="UniProtKB-EC"/>
</dbReference>
<dbReference type="InterPro" id="IPR011324">
    <property type="entry name" value="Cytotoxic_necrot_fac-like_cat"/>
</dbReference>
<dbReference type="Proteomes" id="UP000824238">
    <property type="component" value="Unassembled WGS sequence"/>
</dbReference>
<keyword evidence="7" id="KW-0862">Zinc</keyword>
<dbReference type="PANTHER" id="PTHR30616">
    <property type="entry name" value="UNCHARACTERIZED PROTEIN YFIH"/>
    <property type="match status" value="1"/>
</dbReference>
<evidence type="ECO:0000256" key="6">
    <source>
        <dbReference type="ARBA" id="ARBA00022801"/>
    </source>
</evidence>
<comment type="catalytic activity">
    <reaction evidence="9">
        <text>adenosine + phosphate = alpha-D-ribose 1-phosphate + adenine</text>
        <dbReference type="Rhea" id="RHEA:27642"/>
        <dbReference type="ChEBI" id="CHEBI:16335"/>
        <dbReference type="ChEBI" id="CHEBI:16708"/>
        <dbReference type="ChEBI" id="CHEBI:43474"/>
        <dbReference type="ChEBI" id="CHEBI:57720"/>
        <dbReference type="EC" id="2.4.2.1"/>
    </reaction>
    <physiologicalReaction direction="left-to-right" evidence="9">
        <dbReference type="Rhea" id="RHEA:27643"/>
    </physiologicalReaction>
</comment>
<evidence type="ECO:0000256" key="10">
    <source>
        <dbReference type="ARBA" id="ARBA00049893"/>
    </source>
</evidence>
<gene>
    <name evidence="12" type="primary">pgeF</name>
    <name evidence="12" type="ORF">IAD36_08360</name>
</gene>
<evidence type="ECO:0000256" key="5">
    <source>
        <dbReference type="ARBA" id="ARBA00022723"/>
    </source>
</evidence>
<dbReference type="InterPro" id="IPR003730">
    <property type="entry name" value="Cu_polyphenol_OxRdtase"/>
</dbReference>
<evidence type="ECO:0000313" key="12">
    <source>
        <dbReference type="EMBL" id="HIR55588.1"/>
    </source>
</evidence>
<dbReference type="NCBIfam" id="TIGR00726">
    <property type="entry name" value="peptidoglycan editing factor PgeF"/>
    <property type="match status" value="1"/>
</dbReference>
<comment type="catalytic activity">
    <reaction evidence="1">
        <text>inosine + phosphate = alpha-D-ribose 1-phosphate + hypoxanthine</text>
        <dbReference type="Rhea" id="RHEA:27646"/>
        <dbReference type="ChEBI" id="CHEBI:17368"/>
        <dbReference type="ChEBI" id="CHEBI:17596"/>
        <dbReference type="ChEBI" id="CHEBI:43474"/>
        <dbReference type="ChEBI" id="CHEBI:57720"/>
        <dbReference type="EC" id="2.4.2.1"/>
    </reaction>
    <physiologicalReaction direction="left-to-right" evidence="1">
        <dbReference type="Rhea" id="RHEA:27647"/>
    </physiologicalReaction>
</comment>
<comment type="catalytic activity">
    <reaction evidence="8">
        <text>adenosine + H2O + H(+) = inosine + NH4(+)</text>
        <dbReference type="Rhea" id="RHEA:24408"/>
        <dbReference type="ChEBI" id="CHEBI:15377"/>
        <dbReference type="ChEBI" id="CHEBI:15378"/>
        <dbReference type="ChEBI" id="CHEBI:16335"/>
        <dbReference type="ChEBI" id="CHEBI:17596"/>
        <dbReference type="ChEBI" id="CHEBI:28938"/>
        <dbReference type="EC" id="3.5.4.4"/>
    </reaction>
    <physiologicalReaction direction="left-to-right" evidence="8">
        <dbReference type="Rhea" id="RHEA:24409"/>
    </physiologicalReaction>
</comment>
<dbReference type="Pfam" id="PF02578">
    <property type="entry name" value="Cu-oxidase_4"/>
    <property type="match status" value="1"/>
</dbReference>
<evidence type="ECO:0000256" key="3">
    <source>
        <dbReference type="ARBA" id="ARBA00007353"/>
    </source>
</evidence>
<reference evidence="12" key="2">
    <citation type="journal article" date="2021" name="PeerJ">
        <title>Extensive microbial diversity within the chicken gut microbiome revealed by metagenomics and culture.</title>
        <authorList>
            <person name="Gilroy R."/>
            <person name="Ravi A."/>
            <person name="Getino M."/>
            <person name="Pursley I."/>
            <person name="Horton D.L."/>
            <person name="Alikhan N.F."/>
            <person name="Baker D."/>
            <person name="Gharbi K."/>
            <person name="Hall N."/>
            <person name="Watson M."/>
            <person name="Adriaenssens E.M."/>
            <person name="Foster-Nyarko E."/>
            <person name="Jarju S."/>
            <person name="Secka A."/>
            <person name="Antonio M."/>
            <person name="Oren A."/>
            <person name="Chaudhuri R.R."/>
            <person name="La Ragione R."/>
            <person name="Hildebrand F."/>
            <person name="Pallen M.J."/>
        </authorList>
    </citation>
    <scope>NUCLEOTIDE SEQUENCE</scope>
    <source>
        <strain evidence="12">ChiGjej3B3-7149</strain>
    </source>
</reference>
<evidence type="ECO:0000256" key="11">
    <source>
        <dbReference type="RuleBase" id="RU361274"/>
    </source>
</evidence>
<comment type="function">
    <text evidence="2">Purine nucleoside enzyme that catalyzes the phosphorolysis of adenosine and inosine nucleosides, yielding D-ribose 1-phosphate and the respective free bases, adenine and hypoxanthine. Also catalyzes the phosphorolysis of S-methyl-5'-thioadenosine into adenine and S-methyl-5-thio-alpha-D-ribose 1-phosphate. Also has adenosine deaminase activity.</text>
</comment>
<evidence type="ECO:0000256" key="1">
    <source>
        <dbReference type="ARBA" id="ARBA00000553"/>
    </source>
</evidence>
<dbReference type="AlphaFoldDB" id="A0A9D1DMM9"/>
<keyword evidence="5" id="KW-0479">Metal-binding</keyword>
<keyword evidence="6" id="KW-0378">Hydrolase</keyword>
<comment type="caution">
    <text evidence="12">The sequence shown here is derived from an EMBL/GenBank/DDBJ whole genome shotgun (WGS) entry which is preliminary data.</text>
</comment>
<accession>A0A9D1DMM9</accession>
<evidence type="ECO:0000256" key="7">
    <source>
        <dbReference type="ARBA" id="ARBA00022833"/>
    </source>
</evidence>
<organism evidence="12 13">
    <name type="scientific">Candidatus Scatomorpha intestinigallinarum</name>
    <dbReference type="NCBI Taxonomy" id="2840923"/>
    <lineage>
        <taxon>Bacteria</taxon>
        <taxon>Bacillati</taxon>
        <taxon>Bacillota</taxon>
        <taxon>Clostridia</taxon>
        <taxon>Eubacteriales</taxon>
        <taxon>Candidatus Scatomorpha</taxon>
    </lineage>
</organism>
<dbReference type="Gene3D" id="3.60.140.10">
    <property type="entry name" value="CNF1/YfiH-like putative cysteine hydrolases"/>
    <property type="match status" value="1"/>
</dbReference>
<dbReference type="InterPro" id="IPR038371">
    <property type="entry name" value="Cu_polyphenol_OxRdtase_sf"/>
</dbReference>
<dbReference type="PANTHER" id="PTHR30616:SF2">
    <property type="entry name" value="PURINE NUCLEOSIDE PHOSPHORYLASE LACC1"/>
    <property type="match status" value="1"/>
</dbReference>
<dbReference type="GO" id="GO:0016787">
    <property type="term" value="F:hydrolase activity"/>
    <property type="evidence" value="ECO:0007669"/>
    <property type="project" value="UniProtKB-KW"/>
</dbReference>
<evidence type="ECO:0000313" key="13">
    <source>
        <dbReference type="Proteomes" id="UP000824238"/>
    </source>
</evidence>
<evidence type="ECO:0000256" key="8">
    <source>
        <dbReference type="ARBA" id="ARBA00047989"/>
    </source>
</evidence>
<dbReference type="CDD" id="cd16833">
    <property type="entry name" value="YfiH"/>
    <property type="match status" value="1"/>
</dbReference>
<evidence type="ECO:0000256" key="2">
    <source>
        <dbReference type="ARBA" id="ARBA00003215"/>
    </source>
</evidence>
<dbReference type="SUPFAM" id="SSF64438">
    <property type="entry name" value="CNF1/YfiH-like putative cysteine hydrolases"/>
    <property type="match status" value="1"/>
</dbReference>
<evidence type="ECO:0000256" key="9">
    <source>
        <dbReference type="ARBA" id="ARBA00048968"/>
    </source>
</evidence>
<proteinExistence type="inferred from homology"/>
<comment type="catalytic activity">
    <reaction evidence="10">
        <text>S-methyl-5'-thioadenosine + phosphate = 5-(methylsulfanyl)-alpha-D-ribose 1-phosphate + adenine</text>
        <dbReference type="Rhea" id="RHEA:11852"/>
        <dbReference type="ChEBI" id="CHEBI:16708"/>
        <dbReference type="ChEBI" id="CHEBI:17509"/>
        <dbReference type="ChEBI" id="CHEBI:43474"/>
        <dbReference type="ChEBI" id="CHEBI:58533"/>
        <dbReference type="EC" id="2.4.2.28"/>
    </reaction>
    <physiologicalReaction direction="left-to-right" evidence="10">
        <dbReference type="Rhea" id="RHEA:11853"/>
    </physiologicalReaction>
</comment>
<protein>
    <recommendedName>
        <fullName evidence="11">Purine nucleoside phosphorylase</fullName>
    </recommendedName>
</protein>